<dbReference type="EC" id="7.1.1.-" evidence="12"/>
<dbReference type="GO" id="GO:0016655">
    <property type="term" value="F:oxidoreductase activity, acting on NAD(P)H, quinone or similar compound as acceptor"/>
    <property type="evidence" value="ECO:0007669"/>
    <property type="project" value="UniProtKB-UniRule"/>
</dbReference>
<keyword evidence="13" id="KW-0560">Oxidoreductase</keyword>
<dbReference type="FunFam" id="1.20.58.1610:FF:000001">
    <property type="entry name" value="NAD(P)H-quinone oxidoreductase subunit 3, chloroplastic"/>
    <property type="match status" value="1"/>
</dbReference>
<sequence>MSKCKKSVTKLERYRFIVFVLNGYEYFLGFLIISSLVPILALVVSKVLRPKSRGGARRTTYESGNEPIGGAWIQFNIRYYMFALVFVIFDVETVFLYPWAVAFHNLGLLAFIEALIFIAILVIALVYAWRKGALEWS</sequence>
<feature type="transmembrane region" description="Helical" evidence="12">
    <location>
        <begin position="106"/>
        <end position="129"/>
    </location>
</feature>
<evidence type="ECO:0000313" key="13">
    <source>
        <dbReference type="EMBL" id="VXD24999.1"/>
    </source>
</evidence>
<comment type="similarity">
    <text evidence="2 12">Belongs to the complex I subunit 3 family.</text>
</comment>
<dbReference type="Pfam" id="PF00507">
    <property type="entry name" value="Oxidored_q4"/>
    <property type="match status" value="1"/>
</dbReference>
<evidence type="ECO:0000313" key="14">
    <source>
        <dbReference type="Proteomes" id="UP000184550"/>
    </source>
</evidence>
<keyword evidence="14" id="KW-1185">Reference proteome</keyword>
<keyword evidence="5 12" id="KW-0874">Quinone</keyword>
<dbReference type="GO" id="GO:0019684">
    <property type="term" value="P:photosynthesis, light reaction"/>
    <property type="evidence" value="ECO:0007669"/>
    <property type="project" value="UniProtKB-UniRule"/>
</dbReference>
<keyword evidence="9 12" id="KW-1133">Transmembrane helix</keyword>
<dbReference type="InterPro" id="IPR000440">
    <property type="entry name" value="NADH_UbQ/plastoQ_OxRdtase_su3"/>
</dbReference>
<dbReference type="GO" id="GO:0030964">
    <property type="term" value="C:NADH dehydrogenase complex"/>
    <property type="evidence" value="ECO:0007669"/>
    <property type="project" value="TreeGrafter"/>
</dbReference>
<keyword evidence="12" id="KW-0793">Thylakoid</keyword>
<protein>
    <recommendedName>
        <fullName evidence="12">NAD(P)H-quinone oxidoreductase subunit 3</fullName>
        <ecNumber evidence="12">7.1.1.-</ecNumber>
    </recommendedName>
    <alternativeName>
        <fullName evidence="12">NAD(P)H dehydrogenase subunit 3</fullName>
    </alternativeName>
    <alternativeName>
        <fullName evidence="12">NADH-plastoquinone oxidoreductase subunit 3</fullName>
    </alternativeName>
    <alternativeName>
        <fullName evidence="12">NDH-1 subunit 3</fullName>
        <shortName evidence="12">NDH-C</shortName>
    </alternativeName>
</protein>
<evidence type="ECO:0000256" key="11">
    <source>
        <dbReference type="ARBA" id="ARBA00023136"/>
    </source>
</evidence>
<keyword evidence="3 12" id="KW-0813">Transport</keyword>
<dbReference type="Proteomes" id="UP000184550">
    <property type="component" value="Unassembled WGS sequence"/>
</dbReference>
<evidence type="ECO:0000256" key="1">
    <source>
        <dbReference type="ARBA" id="ARBA00004141"/>
    </source>
</evidence>
<feature type="transmembrane region" description="Helical" evidence="12">
    <location>
        <begin position="26"/>
        <end position="48"/>
    </location>
</feature>
<dbReference type="EMBL" id="CZCU02000161">
    <property type="protein sequence ID" value="VXD24999.1"/>
    <property type="molecule type" value="Genomic_DNA"/>
</dbReference>
<reference evidence="13" key="1">
    <citation type="submission" date="2019-10" db="EMBL/GenBank/DDBJ databases">
        <authorList>
            <consortium name="Genoscope - CEA"/>
            <person name="William W."/>
        </authorList>
    </citation>
    <scope>NUCLEOTIDE SEQUENCE [LARGE SCALE GENOMIC DNA]</scope>
    <source>
        <strain evidence="13">BBR_PRJEB10992</strain>
    </source>
</reference>
<dbReference type="HAMAP" id="MF_01394">
    <property type="entry name" value="NDH1_NuoA"/>
    <property type="match status" value="1"/>
</dbReference>
<evidence type="ECO:0000256" key="5">
    <source>
        <dbReference type="ARBA" id="ARBA00022719"/>
    </source>
</evidence>
<dbReference type="Gene3D" id="1.20.58.1610">
    <property type="entry name" value="NADH:ubiquinone/plastoquinone oxidoreductase, chain 3"/>
    <property type="match status" value="1"/>
</dbReference>
<dbReference type="GO" id="GO:0048038">
    <property type="term" value="F:quinone binding"/>
    <property type="evidence" value="ECO:0007669"/>
    <property type="project" value="UniProtKB-KW"/>
</dbReference>
<dbReference type="PANTHER" id="PTHR11058">
    <property type="entry name" value="NADH-UBIQUINONE OXIDOREDUCTASE CHAIN 3"/>
    <property type="match status" value="1"/>
</dbReference>
<dbReference type="GO" id="GO:0008137">
    <property type="term" value="F:NADH dehydrogenase (ubiquinone) activity"/>
    <property type="evidence" value="ECO:0007669"/>
    <property type="project" value="InterPro"/>
</dbReference>
<evidence type="ECO:0000256" key="12">
    <source>
        <dbReference type="HAMAP-Rule" id="MF_01394"/>
    </source>
</evidence>
<dbReference type="GO" id="GO:0031676">
    <property type="term" value="C:plasma membrane-derived thylakoid membrane"/>
    <property type="evidence" value="ECO:0007669"/>
    <property type="project" value="UniProtKB-SubCell"/>
</dbReference>
<evidence type="ECO:0000256" key="10">
    <source>
        <dbReference type="ARBA" id="ARBA00023027"/>
    </source>
</evidence>
<keyword evidence="7 12" id="KW-0618">Plastoquinone</keyword>
<keyword evidence="4 12" id="KW-0812">Transmembrane</keyword>
<feature type="transmembrane region" description="Helical" evidence="12">
    <location>
        <begin position="79"/>
        <end position="100"/>
    </location>
</feature>
<comment type="catalytic activity">
    <reaction evidence="12">
        <text>a plastoquinone + NADPH + (n+1) H(+)(in) = a plastoquinol + NADP(+) + n H(+)(out)</text>
        <dbReference type="Rhea" id="RHEA:42612"/>
        <dbReference type="Rhea" id="RHEA-COMP:9561"/>
        <dbReference type="Rhea" id="RHEA-COMP:9562"/>
        <dbReference type="ChEBI" id="CHEBI:15378"/>
        <dbReference type="ChEBI" id="CHEBI:17757"/>
        <dbReference type="ChEBI" id="CHEBI:57783"/>
        <dbReference type="ChEBI" id="CHEBI:58349"/>
        <dbReference type="ChEBI" id="CHEBI:62192"/>
    </reaction>
</comment>
<name>A0A7Z9C0Z9_9CYAN</name>
<keyword evidence="10 12" id="KW-0520">NAD</keyword>
<evidence type="ECO:0000256" key="9">
    <source>
        <dbReference type="ARBA" id="ARBA00022989"/>
    </source>
</evidence>
<dbReference type="InterPro" id="IPR023043">
    <property type="entry name" value="NAD(P)H_OxRDtase_bac/plastid"/>
</dbReference>
<accession>A0A7Z9C0Z9</accession>
<evidence type="ECO:0000256" key="4">
    <source>
        <dbReference type="ARBA" id="ARBA00022692"/>
    </source>
</evidence>
<evidence type="ECO:0000256" key="2">
    <source>
        <dbReference type="ARBA" id="ARBA00008472"/>
    </source>
</evidence>
<comment type="subcellular location">
    <subcellularLocation>
        <location evidence="12">Cellular thylakoid membrane</location>
        <topology evidence="12">Multi-pass membrane protein</topology>
    </subcellularLocation>
    <subcellularLocation>
        <location evidence="1">Membrane</location>
        <topology evidence="1">Multi-pass membrane protein</topology>
    </subcellularLocation>
</comment>
<proteinExistence type="inferred from homology"/>
<keyword evidence="8 12" id="KW-1278">Translocase</keyword>
<evidence type="ECO:0000256" key="7">
    <source>
        <dbReference type="ARBA" id="ARBA00022957"/>
    </source>
</evidence>
<dbReference type="AlphaFoldDB" id="A0A7Z9C0Z9"/>
<comment type="catalytic activity">
    <reaction evidence="12">
        <text>a plastoquinone + NADH + (n+1) H(+)(in) = a plastoquinol + NAD(+) + n H(+)(out)</text>
        <dbReference type="Rhea" id="RHEA:42608"/>
        <dbReference type="Rhea" id="RHEA-COMP:9561"/>
        <dbReference type="Rhea" id="RHEA-COMP:9562"/>
        <dbReference type="ChEBI" id="CHEBI:15378"/>
        <dbReference type="ChEBI" id="CHEBI:17757"/>
        <dbReference type="ChEBI" id="CHEBI:57540"/>
        <dbReference type="ChEBI" id="CHEBI:57945"/>
        <dbReference type="ChEBI" id="CHEBI:62192"/>
    </reaction>
</comment>
<keyword evidence="6 12" id="KW-0521">NADP</keyword>
<evidence type="ECO:0000256" key="3">
    <source>
        <dbReference type="ARBA" id="ARBA00022448"/>
    </source>
</evidence>
<organism evidence="13 14">
    <name type="scientific">Planktothrix serta PCC 8927</name>
    <dbReference type="NCBI Taxonomy" id="671068"/>
    <lineage>
        <taxon>Bacteria</taxon>
        <taxon>Bacillati</taxon>
        <taxon>Cyanobacteriota</taxon>
        <taxon>Cyanophyceae</taxon>
        <taxon>Oscillatoriophycideae</taxon>
        <taxon>Oscillatoriales</taxon>
        <taxon>Microcoleaceae</taxon>
        <taxon>Planktothrix</taxon>
    </lineage>
</organism>
<dbReference type="InterPro" id="IPR038430">
    <property type="entry name" value="NDAH_ubi_oxred_su3_sf"/>
</dbReference>
<comment type="caution">
    <text evidence="13">The sequence shown here is derived from an EMBL/GenBank/DDBJ whole genome shotgun (WGS) entry which is preliminary data.</text>
</comment>
<dbReference type="PANTHER" id="PTHR11058:SF9">
    <property type="entry name" value="NADH-UBIQUINONE OXIDOREDUCTASE CHAIN 3"/>
    <property type="match status" value="1"/>
</dbReference>
<evidence type="ECO:0000256" key="6">
    <source>
        <dbReference type="ARBA" id="ARBA00022857"/>
    </source>
</evidence>
<gene>
    <name evidence="12 13" type="primary">ndhC</name>
    <name evidence="13" type="ORF">PL8927_830252</name>
</gene>
<comment type="function">
    <text evidence="12">NDH-1 shuttles electrons from an unknown electron donor, via FMN and iron-sulfur (Fe-S) centers, to quinones in the respiratory and/or the photosynthetic chain. The immediate electron acceptor for the enzyme in this species is believed to be plastoquinone. Couples the redox reaction to proton translocation, and thus conserves the redox energy in a proton gradient. Cyanobacterial NDH-1 also plays a role in inorganic carbon-concentration.</text>
</comment>
<comment type="subunit">
    <text evidence="12">NDH-1 can be composed of about 15 different subunits; different subcomplexes with different compositions have been identified which probably have different functions.</text>
</comment>
<evidence type="ECO:0000256" key="8">
    <source>
        <dbReference type="ARBA" id="ARBA00022967"/>
    </source>
</evidence>
<keyword evidence="11 12" id="KW-0472">Membrane</keyword>